<organism evidence="1 2">
    <name type="scientific">Mucor circinelloides f. circinelloides (strain 1006PhL)</name>
    <name type="common">Mucormycosis agent</name>
    <name type="synonym">Calyptromyces circinelloides</name>
    <dbReference type="NCBI Taxonomy" id="1220926"/>
    <lineage>
        <taxon>Eukaryota</taxon>
        <taxon>Fungi</taxon>
        <taxon>Fungi incertae sedis</taxon>
        <taxon>Mucoromycota</taxon>
        <taxon>Mucoromycotina</taxon>
        <taxon>Mucoromycetes</taxon>
        <taxon>Mucorales</taxon>
        <taxon>Mucorineae</taxon>
        <taxon>Mucoraceae</taxon>
        <taxon>Mucor</taxon>
    </lineage>
</organism>
<sequence length="121" mass="14498">MRARLPEKIELFASIRRKEARRRALRRRIDEDHDCDYDYGHEYENVEFVDAQDENTKRERRDFWRDNTGLLKKALLDSFNLFGQPAEHLNGLDEQMKELPSCECIKSTHQVTVCMLLGRWL</sequence>
<accession>S2JLU7</accession>
<dbReference type="STRING" id="1220926.S2JLU7"/>
<dbReference type="VEuPathDB" id="FungiDB:HMPREF1544_02161"/>
<gene>
    <name evidence="1" type="ORF">HMPREF1544_02161</name>
</gene>
<dbReference type="InParanoid" id="S2JLU7"/>
<dbReference type="AlphaFoldDB" id="S2JLU7"/>
<keyword evidence="2" id="KW-1185">Reference proteome</keyword>
<name>S2JLU7_MUCC1</name>
<evidence type="ECO:0000313" key="2">
    <source>
        <dbReference type="Proteomes" id="UP000014254"/>
    </source>
</evidence>
<dbReference type="Proteomes" id="UP000014254">
    <property type="component" value="Unassembled WGS sequence"/>
</dbReference>
<proteinExistence type="predicted"/>
<dbReference type="EMBL" id="KE123914">
    <property type="protein sequence ID" value="EPB90909.1"/>
    <property type="molecule type" value="Genomic_DNA"/>
</dbReference>
<evidence type="ECO:0000313" key="1">
    <source>
        <dbReference type="EMBL" id="EPB90909.1"/>
    </source>
</evidence>
<protein>
    <submittedName>
        <fullName evidence="1">Uncharacterized protein</fullName>
    </submittedName>
</protein>
<reference evidence="2" key="1">
    <citation type="submission" date="2013-05" db="EMBL/GenBank/DDBJ databases">
        <title>The Genome sequence of Mucor circinelloides f. circinelloides 1006PhL.</title>
        <authorList>
            <consortium name="The Broad Institute Genomics Platform"/>
            <person name="Cuomo C."/>
            <person name="Earl A."/>
            <person name="Findley K."/>
            <person name="Lee S.C."/>
            <person name="Walker B."/>
            <person name="Young S."/>
            <person name="Zeng Q."/>
            <person name="Gargeya S."/>
            <person name="Fitzgerald M."/>
            <person name="Haas B."/>
            <person name="Abouelleil A."/>
            <person name="Allen A.W."/>
            <person name="Alvarado L."/>
            <person name="Arachchi H.M."/>
            <person name="Berlin A.M."/>
            <person name="Chapman S.B."/>
            <person name="Gainer-Dewar J."/>
            <person name="Goldberg J."/>
            <person name="Griggs A."/>
            <person name="Gujja S."/>
            <person name="Hansen M."/>
            <person name="Howarth C."/>
            <person name="Imamovic A."/>
            <person name="Ireland A."/>
            <person name="Larimer J."/>
            <person name="McCowan C."/>
            <person name="Murphy C."/>
            <person name="Pearson M."/>
            <person name="Poon T.W."/>
            <person name="Priest M."/>
            <person name="Roberts A."/>
            <person name="Saif S."/>
            <person name="Shea T."/>
            <person name="Sisk P."/>
            <person name="Sykes S."/>
            <person name="Wortman J."/>
            <person name="Nusbaum C."/>
            <person name="Birren B."/>
        </authorList>
    </citation>
    <scope>NUCLEOTIDE SEQUENCE [LARGE SCALE GENOMIC DNA]</scope>
    <source>
        <strain evidence="2">1006PhL</strain>
    </source>
</reference>
<dbReference type="OrthoDB" id="2225633at2759"/>